<sequence>MRKLLTTTAALAALATMAQAQDGYFAGKSIDVIVPFGTGGATFVSAKFLEPYFEKHLPGNPEINVIDRPGGGSILGANWFEQNAKADGTTILFTTSSTANPFVLGQEGVEYRLSEYRVAYSHPFGAVAYVSPSTGVTDAAGIKESSNPLIYGGIAAAASDLPGLLSFEVLGLDVKSVLGFTGRGPVRLAFEQGEVNIDYQFTPVWLTQVVPSVEEGNAVPLWTGGAMEGGVLKARDPVAPELPSVYEVYETMNGQPPSGIEWDAFQGIASVTYAYGLTGYLHPDAPQEALDAFAAAVEAINADPEFQAASQDVTGGARLSAGPETEAAIKAALSPSDEVRTYLRTLLSEKYGVNF</sequence>
<feature type="signal peptide" evidence="2">
    <location>
        <begin position="1"/>
        <end position="20"/>
    </location>
</feature>
<organism evidence="3 4">
    <name type="scientific">Marivita lacus</name>
    <dbReference type="NCBI Taxonomy" id="1323742"/>
    <lineage>
        <taxon>Bacteria</taxon>
        <taxon>Pseudomonadati</taxon>
        <taxon>Pseudomonadota</taxon>
        <taxon>Alphaproteobacteria</taxon>
        <taxon>Rhodobacterales</taxon>
        <taxon>Roseobacteraceae</taxon>
        <taxon>Marivita</taxon>
    </lineage>
</organism>
<feature type="chain" id="PRO_5045472674" description="Tricarboxylate transporter" evidence="2">
    <location>
        <begin position="21"/>
        <end position="355"/>
    </location>
</feature>
<comment type="similarity">
    <text evidence="1">Belongs to the UPF0065 (bug) family.</text>
</comment>
<evidence type="ECO:0008006" key="5">
    <source>
        <dbReference type="Google" id="ProtNLM"/>
    </source>
</evidence>
<dbReference type="Gene3D" id="3.40.190.150">
    <property type="entry name" value="Bordetella uptake gene, domain 1"/>
    <property type="match status" value="1"/>
</dbReference>
<dbReference type="RefSeq" id="WP_188481560.1">
    <property type="nucleotide sequence ID" value="NZ_BMFC01000003.1"/>
</dbReference>
<dbReference type="PANTHER" id="PTHR42928">
    <property type="entry name" value="TRICARBOXYLATE-BINDING PROTEIN"/>
    <property type="match status" value="1"/>
</dbReference>
<dbReference type="PANTHER" id="PTHR42928:SF5">
    <property type="entry name" value="BLR1237 PROTEIN"/>
    <property type="match status" value="1"/>
</dbReference>
<dbReference type="Proteomes" id="UP000645462">
    <property type="component" value="Unassembled WGS sequence"/>
</dbReference>
<name>A0ABQ1KJS6_9RHOB</name>
<evidence type="ECO:0000256" key="2">
    <source>
        <dbReference type="SAM" id="SignalP"/>
    </source>
</evidence>
<protein>
    <recommendedName>
        <fullName evidence="5">Tricarboxylate transporter</fullName>
    </recommendedName>
</protein>
<keyword evidence="2" id="KW-0732">Signal</keyword>
<keyword evidence="4" id="KW-1185">Reference proteome</keyword>
<proteinExistence type="inferred from homology"/>
<evidence type="ECO:0000313" key="3">
    <source>
        <dbReference type="EMBL" id="GGC00655.1"/>
    </source>
</evidence>
<dbReference type="InterPro" id="IPR005064">
    <property type="entry name" value="BUG"/>
</dbReference>
<reference evidence="4" key="1">
    <citation type="journal article" date="2019" name="Int. J. Syst. Evol. Microbiol.">
        <title>The Global Catalogue of Microorganisms (GCM) 10K type strain sequencing project: providing services to taxonomists for standard genome sequencing and annotation.</title>
        <authorList>
            <consortium name="The Broad Institute Genomics Platform"/>
            <consortium name="The Broad Institute Genome Sequencing Center for Infectious Disease"/>
            <person name="Wu L."/>
            <person name="Ma J."/>
        </authorList>
    </citation>
    <scope>NUCLEOTIDE SEQUENCE [LARGE SCALE GENOMIC DNA]</scope>
    <source>
        <strain evidence="4">CGMCC 1.12478</strain>
    </source>
</reference>
<dbReference type="InterPro" id="IPR042100">
    <property type="entry name" value="Bug_dom1"/>
</dbReference>
<evidence type="ECO:0000256" key="1">
    <source>
        <dbReference type="ARBA" id="ARBA00006987"/>
    </source>
</evidence>
<dbReference type="Gene3D" id="3.40.190.10">
    <property type="entry name" value="Periplasmic binding protein-like II"/>
    <property type="match status" value="1"/>
</dbReference>
<comment type="caution">
    <text evidence="3">The sequence shown here is derived from an EMBL/GenBank/DDBJ whole genome shotgun (WGS) entry which is preliminary data.</text>
</comment>
<accession>A0ABQ1KJS6</accession>
<dbReference type="EMBL" id="BMFC01000003">
    <property type="protein sequence ID" value="GGC00655.1"/>
    <property type="molecule type" value="Genomic_DNA"/>
</dbReference>
<evidence type="ECO:0000313" key="4">
    <source>
        <dbReference type="Proteomes" id="UP000645462"/>
    </source>
</evidence>
<gene>
    <name evidence="3" type="ORF">GCM10011363_16560</name>
</gene>